<dbReference type="EMBL" id="CP002631">
    <property type="protein sequence ID" value="AEB14546.1"/>
    <property type="molecule type" value="Genomic_DNA"/>
</dbReference>
<protein>
    <recommendedName>
        <fullName evidence="3">BrnT family toxin</fullName>
    </recommendedName>
</protein>
<evidence type="ECO:0000313" key="2">
    <source>
        <dbReference type="Proteomes" id="UP000006852"/>
    </source>
</evidence>
<dbReference type="Pfam" id="PF04365">
    <property type="entry name" value="BrnT_toxin"/>
    <property type="match status" value="1"/>
</dbReference>
<dbReference type="InterPro" id="IPR007460">
    <property type="entry name" value="BrnT_toxin"/>
</dbReference>
<reference evidence="1 2" key="1">
    <citation type="journal article" date="2011" name="Stand. Genomic Sci.">
        <title>Complete genome sequence of Treponema succinifaciens type strain (6091).</title>
        <authorList>
            <person name="Han C."/>
            <person name="Gronow S."/>
            <person name="Teshima H."/>
            <person name="Lapidus A."/>
            <person name="Nolan M."/>
            <person name="Lucas S."/>
            <person name="Hammon N."/>
            <person name="Deshpande S."/>
            <person name="Cheng J.F."/>
            <person name="Zeytun A."/>
            <person name="Tapia R."/>
            <person name="Goodwin L."/>
            <person name="Pitluck S."/>
            <person name="Liolios K."/>
            <person name="Pagani I."/>
            <person name="Ivanova N."/>
            <person name="Mavromatis K."/>
            <person name="Mikhailova N."/>
            <person name="Huntemann M."/>
            <person name="Pati A."/>
            <person name="Chen A."/>
            <person name="Palaniappan K."/>
            <person name="Land M."/>
            <person name="Hauser L."/>
            <person name="Brambilla E.M."/>
            <person name="Rohde M."/>
            <person name="Goker M."/>
            <person name="Woyke T."/>
            <person name="Bristow J."/>
            <person name="Eisen J.A."/>
            <person name="Markowitz V."/>
            <person name="Hugenholtz P."/>
            <person name="Kyrpides N.C."/>
            <person name="Klenk H.P."/>
            <person name="Detter J.C."/>
        </authorList>
    </citation>
    <scope>NUCLEOTIDE SEQUENCE [LARGE SCALE GENOMIC DNA]</scope>
    <source>
        <strain evidence="2">ATCC 33096 / DSM 2489 / 6091</strain>
    </source>
</reference>
<dbReference type="GeneID" id="302998803"/>
<accession>F2NSB0</accession>
<dbReference type="AlphaFoldDB" id="F2NSB0"/>
<dbReference type="HOGENOM" id="CLU_149290_1_1_12"/>
<dbReference type="Gene3D" id="3.10.450.530">
    <property type="entry name" value="Ribonuclease toxin, BrnT, of type II toxin-antitoxin system"/>
    <property type="match status" value="1"/>
</dbReference>
<proteinExistence type="predicted"/>
<keyword evidence="2" id="KW-1185">Reference proteome</keyword>
<gene>
    <name evidence="1" type="ordered locus">Tresu_1647</name>
</gene>
<evidence type="ECO:0008006" key="3">
    <source>
        <dbReference type="Google" id="ProtNLM"/>
    </source>
</evidence>
<name>F2NSB0_TRES6</name>
<reference evidence="2" key="2">
    <citation type="submission" date="2011-04" db="EMBL/GenBank/DDBJ databases">
        <title>The complete genome of chromosome of Treponema succinifaciens DSM 2489.</title>
        <authorList>
            <person name="Lucas S."/>
            <person name="Copeland A."/>
            <person name="Lapidus A."/>
            <person name="Bruce D."/>
            <person name="Goodwin L."/>
            <person name="Pitluck S."/>
            <person name="Peters L."/>
            <person name="Kyrpides N."/>
            <person name="Mavromatis K."/>
            <person name="Ivanova N."/>
            <person name="Ovchinnikova G."/>
            <person name="Teshima H."/>
            <person name="Detter J.C."/>
            <person name="Tapia R."/>
            <person name="Han C."/>
            <person name="Land M."/>
            <person name="Hauser L."/>
            <person name="Markowitz V."/>
            <person name="Cheng J.-F."/>
            <person name="Hugenholtz P."/>
            <person name="Woyke T."/>
            <person name="Wu D."/>
            <person name="Gronow S."/>
            <person name="Wellnitz S."/>
            <person name="Brambilla E."/>
            <person name="Klenk H.-P."/>
            <person name="Eisen J.A."/>
        </authorList>
    </citation>
    <scope>NUCLEOTIDE SEQUENCE [LARGE SCALE GENOMIC DNA]</scope>
    <source>
        <strain evidence="2">ATCC 33096 / DSM 2489 / 6091</strain>
    </source>
</reference>
<dbReference type="eggNOG" id="COG2929">
    <property type="taxonomic scope" value="Bacteria"/>
</dbReference>
<dbReference type="STRING" id="869209.Tresu_1647"/>
<evidence type="ECO:0000313" key="1">
    <source>
        <dbReference type="EMBL" id="AEB14546.1"/>
    </source>
</evidence>
<dbReference type="OrthoDB" id="9802417at2"/>
<organism evidence="1 2">
    <name type="scientific">Treponema succinifaciens (strain ATCC 33096 / DSM 2489 / 6091)</name>
    <dbReference type="NCBI Taxonomy" id="869209"/>
    <lineage>
        <taxon>Bacteria</taxon>
        <taxon>Pseudomonadati</taxon>
        <taxon>Spirochaetota</taxon>
        <taxon>Spirochaetia</taxon>
        <taxon>Spirochaetales</taxon>
        <taxon>Treponemataceae</taxon>
        <taxon>Treponema</taxon>
    </lineage>
</organism>
<sequence length="103" mass="12509">MNVEWDENKNQQNKQKHHISFETASYVFADPFRLERYDHSENNVREEDSFQTIGKVEDVLFVVYTERFESYRIISARLADAEERRLYYGNSKKRNQDWRPANI</sequence>
<dbReference type="RefSeq" id="WP_013701827.1">
    <property type="nucleotide sequence ID" value="NC_015385.1"/>
</dbReference>
<dbReference type="InterPro" id="IPR038573">
    <property type="entry name" value="BrnT_sf"/>
</dbReference>
<dbReference type="Proteomes" id="UP000006852">
    <property type="component" value="Chromosome"/>
</dbReference>
<dbReference type="KEGG" id="tsu:Tresu_1647"/>